<keyword evidence="1" id="KW-1133">Transmembrane helix</keyword>
<dbReference type="EMBL" id="CAUWAG010000020">
    <property type="protein sequence ID" value="CAJ2513622.1"/>
    <property type="molecule type" value="Genomic_DNA"/>
</dbReference>
<organism evidence="2 3">
    <name type="scientific">Anthostomella pinea</name>
    <dbReference type="NCBI Taxonomy" id="933095"/>
    <lineage>
        <taxon>Eukaryota</taxon>
        <taxon>Fungi</taxon>
        <taxon>Dikarya</taxon>
        <taxon>Ascomycota</taxon>
        <taxon>Pezizomycotina</taxon>
        <taxon>Sordariomycetes</taxon>
        <taxon>Xylariomycetidae</taxon>
        <taxon>Xylariales</taxon>
        <taxon>Xylariaceae</taxon>
        <taxon>Anthostomella</taxon>
    </lineage>
</organism>
<dbReference type="AlphaFoldDB" id="A0AAI8YND4"/>
<reference evidence="2" key="1">
    <citation type="submission" date="2023-10" db="EMBL/GenBank/DDBJ databases">
        <authorList>
            <person name="Hackl T."/>
        </authorList>
    </citation>
    <scope>NUCLEOTIDE SEQUENCE</scope>
</reference>
<name>A0AAI8YND4_9PEZI</name>
<protein>
    <submittedName>
        <fullName evidence="2">Uu.00g017410.m01.CDS01</fullName>
    </submittedName>
</protein>
<dbReference type="Proteomes" id="UP001295740">
    <property type="component" value="Unassembled WGS sequence"/>
</dbReference>
<accession>A0AAI8YND4</accession>
<gene>
    <name evidence="2" type="ORF">KHLLAP_LOCUS14090</name>
</gene>
<keyword evidence="3" id="KW-1185">Reference proteome</keyword>
<keyword evidence="1" id="KW-0812">Transmembrane</keyword>
<keyword evidence="1" id="KW-0472">Membrane</keyword>
<proteinExistence type="predicted"/>
<evidence type="ECO:0000313" key="2">
    <source>
        <dbReference type="EMBL" id="CAJ2513622.1"/>
    </source>
</evidence>
<evidence type="ECO:0000256" key="1">
    <source>
        <dbReference type="SAM" id="Phobius"/>
    </source>
</evidence>
<feature type="transmembrane region" description="Helical" evidence="1">
    <location>
        <begin position="325"/>
        <end position="344"/>
    </location>
</feature>
<sequence>MRWCKDGKCKARRQWPKSREGTPTPVHWKRRLCHGEALLEQVRQPFYAGNPRTHEERQRAEARAALISDFSNYPEQMTFAETHHFLTACFDNIDRYFYTGAFSSGRVINVRLILREGIPYSRWAPGVEKPRHASSHDYTKRRIWRIDMCRTWYGGQQPSKLALLRILIHEMTHLYIWIFHRCPDERQRLTLGRNMRSPLWRRCNQVIARKVAEFDPVFAVYVDDEGRFGIFPERSDTWLYLEDVYLRTMARYPGFRRDYNQEPMWVRKGLSMTLEPRPNPPLMTGLTSLRYPEYIDYVRDRVPGYEKAYAAGALVLLTGLFSPEAIVAILSLVVALPPSVLVFLQWRRYYQRQKAEVDRLPTTQAPPPPTPSQHVMLPPSLHRAAAGKPDGTTFEVVFAEGPHSHRFTYTRASSDTCSQ</sequence>
<evidence type="ECO:0000313" key="3">
    <source>
        <dbReference type="Proteomes" id="UP001295740"/>
    </source>
</evidence>
<comment type="caution">
    <text evidence="2">The sequence shown here is derived from an EMBL/GenBank/DDBJ whole genome shotgun (WGS) entry which is preliminary data.</text>
</comment>